<evidence type="ECO:0000313" key="1">
    <source>
        <dbReference type="EMBL" id="MCZ2722182.1"/>
    </source>
</evidence>
<gene>
    <name evidence="1" type="ORF">O1D97_11155</name>
</gene>
<evidence type="ECO:0008006" key="3">
    <source>
        <dbReference type="Google" id="ProtNLM"/>
    </source>
</evidence>
<evidence type="ECO:0000313" key="2">
    <source>
        <dbReference type="Proteomes" id="UP001149719"/>
    </source>
</evidence>
<dbReference type="EMBL" id="JAPUBN010000016">
    <property type="protein sequence ID" value="MCZ2722182.1"/>
    <property type="molecule type" value="Genomic_DNA"/>
</dbReference>
<keyword evidence="2" id="KW-1185">Reference proteome</keyword>
<name>A0ABT4JUY5_9GAMM</name>
<accession>A0ABT4JUY5</accession>
<reference evidence="1" key="1">
    <citation type="submission" date="2022-12" db="EMBL/GenBank/DDBJ databases">
        <title>Marinomonas 15G1-11 sp. nov, isolated from marine algae.</title>
        <authorList>
            <person name="Butt M."/>
            <person name="Choi D.G."/>
            <person name="Kim J.M."/>
            <person name="Lee J.K."/>
            <person name="Baek J.H."/>
            <person name="Jeon C.O."/>
        </authorList>
    </citation>
    <scope>NUCLEOTIDE SEQUENCE</scope>
    <source>
        <strain evidence="1">15G1-11</strain>
    </source>
</reference>
<organism evidence="1 2">
    <name type="scientific">Marinomonas phaeophyticola</name>
    <dbReference type="NCBI Taxonomy" id="3004091"/>
    <lineage>
        <taxon>Bacteria</taxon>
        <taxon>Pseudomonadati</taxon>
        <taxon>Pseudomonadota</taxon>
        <taxon>Gammaproteobacteria</taxon>
        <taxon>Oceanospirillales</taxon>
        <taxon>Oceanospirillaceae</taxon>
        <taxon>Marinomonas</taxon>
    </lineage>
</organism>
<proteinExistence type="predicted"/>
<dbReference type="RefSeq" id="WP_269125612.1">
    <property type="nucleotide sequence ID" value="NZ_JAPUBN010000016.1"/>
</dbReference>
<protein>
    <recommendedName>
        <fullName evidence="3">Secreted protein</fullName>
    </recommendedName>
</protein>
<comment type="caution">
    <text evidence="1">The sequence shown here is derived from an EMBL/GenBank/DDBJ whole genome shotgun (WGS) entry which is preliminary data.</text>
</comment>
<dbReference type="Proteomes" id="UP001149719">
    <property type="component" value="Unassembled WGS sequence"/>
</dbReference>
<sequence>MRVEKTLSSIKIGIFAGFSLLLWGANALAGEADIIKVNVDCSASLCNMQATVLHEDSGWDHYADRWEVLNEDGEVIATRVLLHPHENEQPFTRGLQFKKPTGLQRVEVRAHDSVHQYGGKSVLVDLP</sequence>